<evidence type="ECO:0000256" key="1">
    <source>
        <dbReference type="SAM" id="MobiDB-lite"/>
    </source>
</evidence>
<name>A0A3R8QG03_9CORY</name>
<dbReference type="Proteomes" id="UP000278422">
    <property type="component" value="Unassembled WGS sequence"/>
</dbReference>
<feature type="region of interest" description="Disordered" evidence="1">
    <location>
        <begin position="32"/>
        <end position="75"/>
    </location>
</feature>
<proteinExistence type="predicted"/>
<evidence type="ECO:0000313" key="3">
    <source>
        <dbReference type="Proteomes" id="UP000278422"/>
    </source>
</evidence>
<feature type="non-terminal residue" evidence="2">
    <location>
        <position position="93"/>
    </location>
</feature>
<sequence length="93" mass="9243">MPGTARVRRPRLRGRGRRRALLLRTTRDGALLRGPVGTGAPAAPGVPEGRAFPPVGAPAEAGVGSSPVAGAASAAGVPRPGVAWFSVAAPSPF</sequence>
<comment type="caution">
    <text evidence="2">The sequence shown here is derived from an EMBL/GenBank/DDBJ whole genome shotgun (WGS) entry which is preliminary data.</text>
</comment>
<feature type="compositionally biased region" description="Low complexity" evidence="1">
    <location>
        <begin position="61"/>
        <end position="75"/>
    </location>
</feature>
<dbReference type="AlphaFoldDB" id="A0A3R8QG03"/>
<accession>A0A3R8QG03</accession>
<protein>
    <submittedName>
        <fullName evidence="2">Uncharacterized protein</fullName>
    </submittedName>
</protein>
<keyword evidence="3" id="KW-1185">Reference proteome</keyword>
<organism evidence="2 3">
    <name type="scientific">Corynebacterium bovis</name>
    <dbReference type="NCBI Taxonomy" id="36808"/>
    <lineage>
        <taxon>Bacteria</taxon>
        <taxon>Bacillati</taxon>
        <taxon>Actinomycetota</taxon>
        <taxon>Actinomycetes</taxon>
        <taxon>Mycobacteriales</taxon>
        <taxon>Corynebacteriaceae</taxon>
        <taxon>Corynebacterium</taxon>
    </lineage>
</organism>
<feature type="compositionally biased region" description="Low complexity" evidence="1">
    <location>
        <begin position="32"/>
        <end position="51"/>
    </location>
</feature>
<gene>
    <name evidence="2" type="ORF">CXF42_11190</name>
</gene>
<evidence type="ECO:0000313" key="2">
    <source>
        <dbReference type="EMBL" id="RRQ01045.1"/>
    </source>
</evidence>
<dbReference type="EMBL" id="PQNQ01000079">
    <property type="protein sequence ID" value="RRQ01045.1"/>
    <property type="molecule type" value="Genomic_DNA"/>
</dbReference>
<reference evidence="2 3" key="1">
    <citation type="submission" date="2018-01" db="EMBL/GenBank/DDBJ databases">
        <title>Twenty Corynebacterium bovis Genomes.</title>
        <authorList>
            <person name="Gulvik C.A."/>
        </authorList>
    </citation>
    <scope>NUCLEOTIDE SEQUENCE [LARGE SCALE GENOMIC DNA]</scope>
    <source>
        <strain evidence="2 3">16-2004</strain>
    </source>
</reference>